<keyword evidence="4" id="KW-1185">Reference proteome</keyword>
<dbReference type="Pfam" id="PF00754">
    <property type="entry name" value="F5_F8_type_C"/>
    <property type="match status" value="2"/>
</dbReference>
<dbReference type="PROSITE" id="PS50022">
    <property type="entry name" value="FA58C_3"/>
    <property type="match status" value="1"/>
</dbReference>
<dbReference type="InterPro" id="IPR006311">
    <property type="entry name" value="TAT_signal"/>
</dbReference>
<feature type="domain" description="F5/8 type C" evidence="2">
    <location>
        <begin position="599"/>
        <end position="692"/>
    </location>
</feature>
<evidence type="ECO:0000313" key="4">
    <source>
        <dbReference type="Proteomes" id="UP000239494"/>
    </source>
</evidence>
<accession>A0A2T0T9B1</accession>
<proteinExistence type="predicted"/>
<organism evidence="3 4">
    <name type="scientific">Umezawaea tangerina</name>
    <dbReference type="NCBI Taxonomy" id="84725"/>
    <lineage>
        <taxon>Bacteria</taxon>
        <taxon>Bacillati</taxon>
        <taxon>Actinomycetota</taxon>
        <taxon>Actinomycetes</taxon>
        <taxon>Pseudonocardiales</taxon>
        <taxon>Pseudonocardiaceae</taxon>
        <taxon>Umezawaea</taxon>
    </lineage>
</organism>
<dbReference type="RefSeq" id="WP_106187668.1">
    <property type="nucleotide sequence ID" value="NZ_PVTF01000004.1"/>
</dbReference>
<feature type="region of interest" description="Disordered" evidence="1">
    <location>
        <begin position="608"/>
        <end position="633"/>
    </location>
</feature>
<dbReference type="Gene3D" id="2.60.120.260">
    <property type="entry name" value="Galactose-binding domain-like"/>
    <property type="match status" value="2"/>
</dbReference>
<dbReference type="InterPro" id="IPR008979">
    <property type="entry name" value="Galactose-bd-like_sf"/>
</dbReference>
<reference evidence="3 4" key="1">
    <citation type="submission" date="2018-03" db="EMBL/GenBank/DDBJ databases">
        <title>Genomic Encyclopedia of Archaeal and Bacterial Type Strains, Phase II (KMG-II): from individual species to whole genera.</title>
        <authorList>
            <person name="Goeker M."/>
        </authorList>
    </citation>
    <scope>NUCLEOTIDE SEQUENCE [LARGE SCALE GENOMIC DNA]</scope>
    <source>
        <strain evidence="3 4">DSM 44720</strain>
    </source>
</reference>
<dbReference type="EMBL" id="PVTF01000004">
    <property type="protein sequence ID" value="PRY42231.1"/>
    <property type="molecule type" value="Genomic_DNA"/>
</dbReference>
<dbReference type="InterPro" id="IPR000421">
    <property type="entry name" value="FA58C"/>
</dbReference>
<name>A0A2T0T9B1_9PSEU</name>
<dbReference type="SUPFAM" id="SSF49785">
    <property type="entry name" value="Galactose-binding domain-like"/>
    <property type="match status" value="2"/>
</dbReference>
<evidence type="ECO:0000256" key="1">
    <source>
        <dbReference type="SAM" id="MobiDB-lite"/>
    </source>
</evidence>
<comment type="caution">
    <text evidence="3">The sequence shown here is derived from an EMBL/GenBank/DDBJ whole genome shotgun (WGS) entry which is preliminary data.</text>
</comment>
<dbReference type="AlphaFoldDB" id="A0A2T0T9B1"/>
<protein>
    <submittedName>
        <fullName evidence="3">F5/8 type C domain-containing protein</fullName>
    </submittedName>
</protein>
<gene>
    <name evidence="3" type="ORF">CLV43_10461</name>
</gene>
<evidence type="ECO:0000313" key="3">
    <source>
        <dbReference type="EMBL" id="PRY42231.1"/>
    </source>
</evidence>
<evidence type="ECO:0000259" key="2">
    <source>
        <dbReference type="PROSITE" id="PS50022"/>
    </source>
</evidence>
<dbReference type="OrthoDB" id="3584564at2"/>
<dbReference type="Proteomes" id="UP000239494">
    <property type="component" value="Unassembled WGS sequence"/>
</dbReference>
<dbReference type="PROSITE" id="PS51318">
    <property type="entry name" value="TAT"/>
    <property type="match status" value="1"/>
</dbReference>
<sequence length="1020" mass="106791">MFLLNRRRLLGLIGASAVVGTTGGVGVGRAAAVADPVADTYYRVLLRHTRWSETRFDATAGHYTRTDFGFAVVLGNAVLVTRGEYDAQVAGVGRDVLRARTVATIEHFAASNVLAGGTEWGKTLFWDTTFQSYFVLAARLLWSDLDATTRSTVDTIVRAQAEYTVSLGTGDDPRSGSWTPNGTAGGFAGDTKLEEMGVYAQALAPGLAWADQPPDAWRAAFGRWSRNASGLPAADLANPALVDGVPVSANTAANLHDTFLVENHGSFGPHYQEELWRTSARNGVHFLLAGRPLPEVVTAQPNGERLWRTVLGTMSDAGEPLMPMVADREHLYGRDVIPLAFRAQVLGDRFAARAEADLAARLEAYQAYAPVDRITKFSGEPKYEPEARAEIAISYLLHELRPRPEPASAAELFRHASGATDFGAGPGLLAQQSESAWAATVSKAGLVKFAWQPGHDDWLFVLGGASPMFLPSTGLAVRTRFAKAYNGIRDGFDATASVLGFDSGWAGMVTLPTGTVVYATSGVAAGEGRVEVHNRTMPGVPGLDGDRVYTAAEGAATVRATDGVGTGRVDDLVFARTTARHVRMVGVTPYPTYGYSVFAFEVRDGASGADAARGRPTTASSSDTGRDPAFATDSDAATRWAVSRADRPRADSWLSVDLGADVPLDRVRLHWETAAGVAYRVETSVDGVRWTTAVAYPHDDLRSTGGWLDVDGRAGFVVHGSTAPIAVRGGTVVLSDGPAAGFLAEGYTGASRDLRAIAAAGAPTCPAGVRASTADGYLSLFNLSALRVTGTVSITQPRTGVQLYQGVQRTTATGTDYVLAVDAASARVEPARFTLRRAAGGALPVGLTATVSDGRRVRVTGPAAALVVTQAGGAELPLSSGAEVVFPTGRPYPLADLAAGRVAFPTSPLPPGMSDPAAAVDDDPRTSWTPGPNGRLVVDLGAALAVDGVVLTWTAGLVPTTTVSTSTDGRTYQPAAAAVPRGRRSTAAVATTARYVAVGTGWRTGQATLVSVVVRPAVTG</sequence>